<comment type="caution">
    <text evidence="2">The sequence shown here is derived from an EMBL/GenBank/DDBJ whole genome shotgun (WGS) entry which is preliminary data.</text>
</comment>
<dbReference type="GO" id="GO:0016592">
    <property type="term" value="C:mediator complex"/>
    <property type="evidence" value="ECO:0007669"/>
    <property type="project" value="TreeGrafter"/>
</dbReference>
<feature type="region of interest" description="Disordered" evidence="1">
    <location>
        <begin position="348"/>
        <end position="372"/>
    </location>
</feature>
<feature type="region of interest" description="Disordered" evidence="1">
    <location>
        <begin position="623"/>
        <end position="645"/>
    </location>
</feature>
<dbReference type="EMBL" id="SDOV01000003">
    <property type="protein sequence ID" value="KAH7643227.1"/>
    <property type="molecule type" value="Genomic_DNA"/>
</dbReference>
<name>A0A9D4P456_DERFA</name>
<dbReference type="AlphaFoldDB" id="A0A9D4P456"/>
<evidence type="ECO:0000256" key="1">
    <source>
        <dbReference type="SAM" id="MobiDB-lite"/>
    </source>
</evidence>
<dbReference type="PANTHER" id="PTHR46007:SF12">
    <property type="entry name" value="C2H2-TYPE DOMAIN-CONTAINING PROTEIN-RELATED"/>
    <property type="match status" value="1"/>
</dbReference>
<organism evidence="2">
    <name type="scientific">Dermatophagoides farinae</name>
    <name type="common">American house dust mite</name>
    <dbReference type="NCBI Taxonomy" id="6954"/>
    <lineage>
        <taxon>Eukaryota</taxon>
        <taxon>Metazoa</taxon>
        <taxon>Ecdysozoa</taxon>
        <taxon>Arthropoda</taxon>
        <taxon>Chelicerata</taxon>
        <taxon>Arachnida</taxon>
        <taxon>Acari</taxon>
        <taxon>Acariformes</taxon>
        <taxon>Sarcoptiformes</taxon>
        <taxon>Astigmata</taxon>
        <taxon>Psoroptidia</taxon>
        <taxon>Analgoidea</taxon>
        <taxon>Pyroglyphidae</taxon>
        <taxon>Dermatophagoidinae</taxon>
        <taxon>Dermatophagoides</taxon>
    </lineage>
</organism>
<dbReference type="PANTHER" id="PTHR46007">
    <property type="entry name" value="MEDIATOR OF RNA POLYMERASE II TRANSCRIPTION SUBUNIT 12"/>
    <property type="match status" value="1"/>
</dbReference>
<proteinExistence type="predicted"/>
<reference evidence="2" key="1">
    <citation type="submission" date="2020-06" db="EMBL/GenBank/DDBJ databases">
        <authorList>
            <person name="Ji K."/>
            <person name="Li J."/>
        </authorList>
    </citation>
    <scope>NUCLEOTIDE SEQUENCE</scope>
    <source>
        <strain evidence="2">JKM2019</strain>
        <tissue evidence="2">Whole body</tissue>
    </source>
</reference>
<sequence>MSTDTNLNPNLAESIPNKFNELLRQVISMDFDSSLLSMMNNEKLYDYIQRIKQLKLDTDQLWSTIHLNNFPPPLRQSYVMPLIRLTANIERVSINLQIFYEKQQQQQQQQQKDKENHEQQQQQSPLLINHELNTTTRQSIVQFRSQSQPYRSGNSSHSLLADYTVTLWDLEQTMPTTPLIIEEERDTSTTITIVDENPIKFNVDTITTTSGGSNNSRIRNVDGDGDGDDDDEINIDDDDDGDENFSASICSTPYFHRRMNNNDDDDSNETETLSIYDTSSFNNSYHTFSTVTINDVDDDTFTGNDDENNSIQLMMASNNDRQECKQQQQQQTSSLANQSIDMMNTSKEQNQNNSELDSGIIKNSTQSPLLKNNNDDMAKCSTTSDAAGCKRFVHYLLDQILKNCANSNCFVQQQPPPAPQQQQNSQTNENTMMINNYAKFISDFDSYIHSLDQWPIITTNTNNSFRSQLLAEMKHYYHQELYDCHDDHHDSCLESINNNNNNNNDDENRSKYLLENNTFAKLFLDNNFMAKTMEQKILSKKRYIANLYLIADLYHIGYVKIDYLIECLDHIIERNERIQRKHFADIDYIRCIKLFIKNIRPNIDHLSNESFRMAKQYRLILDGQLRPPPPPPPTTTTTKPKLSPQPHQITIRRAGNFPIPPPIGSLRGRGSFLLPSSSSSSSSMISTRFLEIIEHMDLCSQRMLMITDRNFHYPVTMAEMDKRCKELKPIEKCIHHYSERCFESNIQQKSFSLIIYGVTKTNRALCRNNRRRRAFVEFSKQCANRLQRTLITYVEDMYKAMFAILKYPIRKLRIPLSCCNYYRFKNRALTMYQEQCPSHLQQMDRLLSGFTKDSFTFICGRYQENSDRCHRIMDKLPSSNNMTTLLMLINNNNNNKNAALKLSTESFITTYINMIHSIGS</sequence>
<gene>
    <name evidence="2" type="ORF">HUG17_9918</name>
</gene>
<dbReference type="InterPro" id="IPR051647">
    <property type="entry name" value="Mediator_comp_sub12"/>
</dbReference>
<dbReference type="GO" id="GO:0045944">
    <property type="term" value="P:positive regulation of transcription by RNA polymerase II"/>
    <property type="evidence" value="ECO:0007669"/>
    <property type="project" value="TreeGrafter"/>
</dbReference>
<protein>
    <submittedName>
        <fullName evidence="2">Uncharacterized protein</fullName>
    </submittedName>
</protein>
<feature type="region of interest" description="Disordered" evidence="1">
    <location>
        <begin position="211"/>
        <end position="246"/>
    </location>
</feature>
<feature type="compositionally biased region" description="Acidic residues" evidence="1">
    <location>
        <begin position="223"/>
        <end position="243"/>
    </location>
</feature>
<reference evidence="2" key="2">
    <citation type="journal article" date="2021" name="World Allergy Organ. J.">
        <title>Chromosome-level assembly of Dermatophagoides farinae genome and transcriptome reveals two novel allergens Der f 37 and Der f 39.</title>
        <authorList>
            <person name="Chen J."/>
            <person name="Cai Z."/>
            <person name="Fan D."/>
            <person name="Hu J."/>
            <person name="Hou Y."/>
            <person name="He Y."/>
            <person name="Zhang Z."/>
            <person name="Zhao Z."/>
            <person name="Gao P."/>
            <person name="Hu W."/>
            <person name="Sun J."/>
            <person name="Li J."/>
            <person name="Ji K."/>
        </authorList>
    </citation>
    <scope>NUCLEOTIDE SEQUENCE</scope>
    <source>
        <strain evidence="2">JKM2019</strain>
    </source>
</reference>
<dbReference type="GO" id="GO:0003713">
    <property type="term" value="F:transcription coactivator activity"/>
    <property type="evidence" value="ECO:0007669"/>
    <property type="project" value="TreeGrafter"/>
</dbReference>
<evidence type="ECO:0000313" key="2">
    <source>
        <dbReference type="EMBL" id="KAH7643227.1"/>
    </source>
</evidence>
<dbReference type="Proteomes" id="UP000828236">
    <property type="component" value="Unassembled WGS sequence"/>
</dbReference>
<accession>A0A9D4P456</accession>